<accession>A0ABD3I7F1</accession>
<gene>
    <name evidence="1" type="ORF">R1sor_017508</name>
</gene>
<protein>
    <submittedName>
        <fullName evidence="1">Uncharacterized protein</fullName>
    </submittedName>
</protein>
<dbReference type="EMBL" id="JBJQOH010000001">
    <property type="protein sequence ID" value="KAL3699486.1"/>
    <property type="molecule type" value="Genomic_DNA"/>
</dbReference>
<keyword evidence="2" id="KW-1185">Reference proteome</keyword>
<dbReference type="PANTHER" id="PTHR33492:SF11">
    <property type="entry name" value="OS04G0670900 PROTEIN"/>
    <property type="match status" value="1"/>
</dbReference>
<proteinExistence type="predicted"/>
<name>A0ABD3I7F1_9MARC</name>
<evidence type="ECO:0000313" key="2">
    <source>
        <dbReference type="Proteomes" id="UP001633002"/>
    </source>
</evidence>
<dbReference type="AlphaFoldDB" id="A0ABD3I7F1"/>
<reference evidence="1 2" key="1">
    <citation type="submission" date="2024-09" db="EMBL/GenBank/DDBJ databases">
        <title>Chromosome-scale assembly of Riccia sorocarpa.</title>
        <authorList>
            <person name="Paukszto L."/>
        </authorList>
    </citation>
    <scope>NUCLEOTIDE SEQUENCE [LARGE SCALE GENOMIC DNA]</scope>
    <source>
        <strain evidence="1">LP-2024</strain>
        <tissue evidence="1">Aerial parts of the thallus</tissue>
    </source>
</reference>
<evidence type="ECO:0000313" key="1">
    <source>
        <dbReference type="EMBL" id="KAL3699486.1"/>
    </source>
</evidence>
<dbReference type="Gene3D" id="1.10.238.10">
    <property type="entry name" value="EF-hand"/>
    <property type="match status" value="1"/>
</dbReference>
<comment type="caution">
    <text evidence="1">The sequence shown here is derived from an EMBL/GenBank/DDBJ whole genome shotgun (WGS) entry which is preliminary data.</text>
</comment>
<dbReference type="Proteomes" id="UP001633002">
    <property type="component" value="Unassembled WGS sequence"/>
</dbReference>
<organism evidence="1 2">
    <name type="scientific">Riccia sorocarpa</name>
    <dbReference type="NCBI Taxonomy" id="122646"/>
    <lineage>
        <taxon>Eukaryota</taxon>
        <taxon>Viridiplantae</taxon>
        <taxon>Streptophyta</taxon>
        <taxon>Embryophyta</taxon>
        <taxon>Marchantiophyta</taxon>
        <taxon>Marchantiopsida</taxon>
        <taxon>Marchantiidae</taxon>
        <taxon>Marchantiales</taxon>
        <taxon>Ricciaceae</taxon>
        <taxon>Riccia</taxon>
    </lineage>
</organism>
<sequence>MLGSLDYDILGAYSICAIPYSDVPINLVIQQAVKDSEQSVSFSDSNARQFGLNNLMGSTVDEHMMTVMGHRLQEFIAATINLKKIEREENLFVAFSYFDKDNITGQKVTENLSVVGLLYVMQGLPMFEGGFQATRSVVRPFVGANFHVGGSSPHGGSIEMQVPRHVLDFTETLFPSSQDPMMDDSQAPAEGVANQSVGIEDVQVPARCRWQSAICNAQQKPPARDVVKARLYWHEAATMALIEPKIEEQDEEDGRTGRENMLTADQKYKLIEEKLARKRIIVPAGKSQGKWEKLDTEYRNLEGQVASSPYWSMDSAQHGATKCPGNFSEQVFCAMDSFLGSRPAVNCVLSESSPIDSPES</sequence>
<dbReference type="PANTHER" id="PTHR33492">
    <property type="entry name" value="OSJNBA0043A12.37 PROTEIN-RELATED"/>
    <property type="match status" value="1"/>
</dbReference>